<feature type="transmembrane region" description="Helical" evidence="7">
    <location>
        <begin position="12"/>
        <end position="31"/>
    </location>
</feature>
<comment type="similarity">
    <text evidence="2">Belongs to the acyltransferase 3 family.</text>
</comment>
<keyword evidence="4 7" id="KW-0812">Transmembrane</keyword>
<evidence type="ECO:0000256" key="4">
    <source>
        <dbReference type="ARBA" id="ARBA00022692"/>
    </source>
</evidence>
<proteinExistence type="inferred from homology"/>
<feature type="transmembrane region" description="Helical" evidence="7">
    <location>
        <begin position="292"/>
        <end position="309"/>
    </location>
</feature>
<dbReference type="AlphaFoldDB" id="A0A7C3PT22"/>
<keyword evidence="9" id="KW-0012">Acyltransferase</keyword>
<comment type="caution">
    <text evidence="9">The sequence shown here is derived from an EMBL/GenBank/DDBJ whole genome shotgun (WGS) entry which is preliminary data.</text>
</comment>
<comment type="subcellular location">
    <subcellularLocation>
        <location evidence="1">Cell membrane</location>
        <topology evidence="1">Multi-pass membrane protein</topology>
    </subcellularLocation>
</comment>
<sequence length="476" mass="54320">MTRAPTHHAQRIAWIEAIRVLAVVMLLLYHAQLLFTGYAFTPKPTGLEANLQQLATPTPLTEQGWLWWFVSLMSWFGYQFVDVLVLVSGFSLVRSLQGRPLQTGRFLRKRLLRVLLPYWVVAVLAYPILWAIANATNGYMPDLWHIFAGLTFPLLFDFSGDMLLRTNLSWWVVPLILSFTLLFPWLWMLLERWGKANLLWVSLGLTLVYRAIAVYWLDGHPVYVVLDSTAGWQPFALFLAKLSTFVLGMVVGVLAIEQRGPLMWQFRRALLIGLLLYLTGFVAQFYRLGWVIADLLLPIGLTLVCMAVFRPMAHPNWVKQMLVWLGKHSYSYYLVQFFVVDRAIKLIVRDDARLYTLLLPGMIVGTLILAMVVEATYPVLRSFGAGVIRDLDFVLHRSPTASALPSWHPQVGEAVFYRGLSHWKVLKTERLLDEHEMLLCQISDGQRSLWVPEADLEPSETAAAETEANDTTPFSL</sequence>
<accession>A0A7C3PT22</accession>
<gene>
    <name evidence="9" type="ORF">ENR64_24095</name>
</gene>
<dbReference type="InterPro" id="IPR002656">
    <property type="entry name" value="Acyl_transf_3_dom"/>
</dbReference>
<evidence type="ECO:0000256" key="2">
    <source>
        <dbReference type="ARBA" id="ARBA00007400"/>
    </source>
</evidence>
<feature type="transmembrane region" description="Helical" evidence="7">
    <location>
        <begin position="65"/>
        <end position="93"/>
    </location>
</feature>
<evidence type="ECO:0000256" key="6">
    <source>
        <dbReference type="ARBA" id="ARBA00023136"/>
    </source>
</evidence>
<name>A0A7C3PT22_9CYAN</name>
<feature type="transmembrane region" description="Helical" evidence="7">
    <location>
        <begin position="237"/>
        <end position="256"/>
    </location>
</feature>
<dbReference type="GO" id="GO:0005886">
    <property type="term" value="C:plasma membrane"/>
    <property type="evidence" value="ECO:0007669"/>
    <property type="project" value="UniProtKB-SubCell"/>
</dbReference>
<feature type="domain" description="Acyltransferase 3" evidence="8">
    <location>
        <begin position="12"/>
        <end position="373"/>
    </location>
</feature>
<dbReference type="PANTHER" id="PTHR40074">
    <property type="entry name" value="O-ACETYLTRANSFERASE WECH"/>
    <property type="match status" value="1"/>
</dbReference>
<dbReference type="GO" id="GO:0009246">
    <property type="term" value="P:enterobacterial common antigen biosynthetic process"/>
    <property type="evidence" value="ECO:0007669"/>
    <property type="project" value="TreeGrafter"/>
</dbReference>
<protein>
    <submittedName>
        <fullName evidence="9">Acyltransferase</fullName>
    </submittedName>
</protein>
<dbReference type="Pfam" id="PF01757">
    <property type="entry name" value="Acyl_transf_3"/>
    <property type="match status" value="1"/>
</dbReference>
<reference evidence="9" key="1">
    <citation type="journal article" date="2020" name="mSystems">
        <title>Genome- and Community-Level Interaction Insights into Carbon Utilization and Element Cycling Functions of Hydrothermarchaeota in Hydrothermal Sediment.</title>
        <authorList>
            <person name="Zhou Z."/>
            <person name="Liu Y."/>
            <person name="Xu W."/>
            <person name="Pan J."/>
            <person name="Luo Z.H."/>
            <person name="Li M."/>
        </authorList>
    </citation>
    <scope>NUCLEOTIDE SEQUENCE [LARGE SCALE GENOMIC DNA]</scope>
    <source>
        <strain evidence="9">SpSt-418</strain>
    </source>
</reference>
<dbReference type="GO" id="GO:0016413">
    <property type="term" value="F:O-acetyltransferase activity"/>
    <property type="evidence" value="ECO:0007669"/>
    <property type="project" value="TreeGrafter"/>
</dbReference>
<evidence type="ECO:0000256" key="3">
    <source>
        <dbReference type="ARBA" id="ARBA00022475"/>
    </source>
</evidence>
<feature type="transmembrane region" description="Helical" evidence="7">
    <location>
        <begin position="268"/>
        <end position="286"/>
    </location>
</feature>
<feature type="transmembrane region" description="Helical" evidence="7">
    <location>
        <begin position="354"/>
        <end position="373"/>
    </location>
</feature>
<evidence type="ECO:0000256" key="7">
    <source>
        <dbReference type="SAM" id="Phobius"/>
    </source>
</evidence>
<keyword evidence="3" id="KW-1003">Cell membrane</keyword>
<dbReference type="PANTHER" id="PTHR40074:SF2">
    <property type="entry name" value="O-ACETYLTRANSFERASE WECH"/>
    <property type="match status" value="1"/>
</dbReference>
<evidence type="ECO:0000256" key="5">
    <source>
        <dbReference type="ARBA" id="ARBA00022989"/>
    </source>
</evidence>
<feature type="transmembrane region" description="Helical" evidence="7">
    <location>
        <begin position="197"/>
        <end position="217"/>
    </location>
</feature>
<feature type="transmembrane region" description="Helical" evidence="7">
    <location>
        <begin position="114"/>
        <end position="133"/>
    </location>
</feature>
<evidence type="ECO:0000259" key="8">
    <source>
        <dbReference type="Pfam" id="PF01757"/>
    </source>
</evidence>
<keyword evidence="5 7" id="KW-1133">Transmembrane helix</keyword>
<evidence type="ECO:0000256" key="1">
    <source>
        <dbReference type="ARBA" id="ARBA00004651"/>
    </source>
</evidence>
<organism evidence="9">
    <name type="scientific">Oscillatoriales cyanobacterium SpSt-418</name>
    <dbReference type="NCBI Taxonomy" id="2282169"/>
    <lineage>
        <taxon>Bacteria</taxon>
        <taxon>Bacillati</taxon>
        <taxon>Cyanobacteriota</taxon>
        <taxon>Cyanophyceae</taxon>
        <taxon>Oscillatoriophycideae</taxon>
        <taxon>Oscillatoriales</taxon>
    </lineage>
</organism>
<feature type="transmembrane region" description="Helical" evidence="7">
    <location>
        <begin position="168"/>
        <end position="190"/>
    </location>
</feature>
<evidence type="ECO:0000313" key="9">
    <source>
        <dbReference type="EMBL" id="HFN00778.1"/>
    </source>
</evidence>
<keyword evidence="6 7" id="KW-0472">Membrane</keyword>
<dbReference type="EMBL" id="DSRU01000341">
    <property type="protein sequence ID" value="HFN00778.1"/>
    <property type="molecule type" value="Genomic_DNA"/>
</dbReference>
<keyword evidence="9" id="KW-0808">Transferase</keyword>